<dbReference type="EMBL" id="QFBC01000001">
    <property type="protein sequence ID" value="PWE58214.1"/>
    <property type="molecule type" value="Genomic_DNA"/>
</dbReference>
<dbReference type="AlphaFoldDB" id="A0A2U2DY18"/>
<accession>A0A2U2DY18</accession>
<evidence type="ECO:0000256" key="1">
    <source>
        <dbReference type="SAM" id="SignalP"/>
    </source>
</evidence>
<protein>
    <recommendedName>
        <fullName evidence="4">DUF2147 domain-containing protein</fullName>
    </recommendedName>
</protein>
<keyword evidence="3" id="KW-1185">Reference proteome</keyword>
<proteinExistence type="predicted"/>
<evidence type="ECO:0008006" key="4">
    <source>
        <dbReference type="Google" id="ProtNLM"/>
    </source>
</evidence>
<keyword evidence="1" id="KW-0732">Signal</keyword>
<feature type="chain" id="PRO_5015669660" description="DUF2147 domain-containing protein" evidence="1">
    <location>
        <begin position="20"/>
        <end position="134"/>
    </location>
</feature>
<comment type="caution">
    <text evidence="2">The sequence shown here is derived from an EMBL/GenBank/DDBJ whole genome shotgun (WGS) entry which is preliminary data.</text>
</comment>
<feature type="signal peptide" evidence="1">
    <location>
        <begin position="1"/>
        <end position="19"/>
    </location>
</feature>
<organism evidence="2 3">
    <name type="scientific">Metarhizobium album</name>
    <dbReference type="NCBI Taxonomy" id="2182425"/>
    <lineage>
        <taxon>Bacteria</taxon>
        <taxon>Pseudomonadati</taxon>
        <taxon>Pseudomonadota</taxon>
        <taxon>Alphaproteobacteria</taxon>
        <taxon>Hyphomicrobiales</taxon>
        <taxon>Rhizobiaceae</taxon>
        <taxon>Metarhizobium</taxon>
    </lineage>
</organism>
<sequence>MKLVAIAAAACFLSSVAMAQESPVGNWAMDKDATLAVLVENGKDDEKVKQMVEMLAASTVDFTEDTIQFMASPDVFLAKCGWEADDQGAIKIQNCVDKDGKPDAKNGPTSANWMEDDSLRLLGGHDMVLVYRRK</sequence>
<evidence type="ECO:0000313" key="3">
    <source>
        <dbReference type="Proteomes" id="UP000245252"/>
    </source>
</evidence>
<name>A0A2U2DY18_9HYPH</name>
<dbReference type="Proteomes" id="UP000245252">
    <property type="component" value="Unassembled WGS sequence"/>
</dbReference>
<dbReference type="RefSeq" id="WP_109456732.1">
    <property type="nucleotide sequence ID" value="NZ_QFBC01000001.1"/>
</dbReference>
<gene>
    <name evidence="2" type="ORF">DEM27_03290</name>
</gene>
<reference evidence="2 3" key="1">
    <citation type="submission" date="2018-05" db="EMBL/GenBank/DDBJ databases">
        <title>The draft genome of strain NS-104.</title>
        <authorList>
            <person name="Hang P."/>
            <person name="Jiang J."/>
        </authorList>
    </citation>
    <scope>NUCLEOTIDE SEQUENCE [LARGE SCALE GENOMIC DNA]</scope>
    <source>
        <strain evidence="2 3">NS-104</strain>
    </source>
</reference>
<evidence type="ECO:0000313" key="2">
    <source>
        <dbReference type="EMBL" id="PWE58214.1"/>
    </source>
</evidence>